<gene>
    <name evidence="1" type="ORF">M9Y10_005720</name>
</gene>
<sequence length="252" mass="28892">MLSITAIVDYLKFNFGKTIFQLNTNLQLYKGVNISFECTYKKDTGNKDDKGQPITEDIKETITTDMLGQLYISLYNNNTKLKEALDFAQDKTTNLTTPPTESASLFNLDAQSLSTFTAEPSSLFKLKARSLTTSEPKIVLLAENDNTVIDEQVVEEEGDIIEPLPEPKEFDTSIFDCYDNLFEMISTLADNSMFVYRLLSDKVDRLETNFTNNGKLGKILQNTLYVQSKLDFKFTNFNTFRTSFYWLFITRF</sequence>
<keyword evidence="2" id="KW-1185">Reference proteome</keyword>
<evidence type="ECO:0000313" key="2">
    <source>
        <dbReference type="Proteomes" id="UP001470230"/>
    </source>
</evidence>
<protein>
    <submittedName>
        <fullName evidence="1">Uncharacterized protein</fullName>
    </submittedName>
</protein>
<proteinExistence type="predicted"/>
<organism evidence="1 2">
    <name type="scientific">Tritrichomonas musculus</name>
    <dbReference type="NCBI Taxonomy" id="1915356"/>
    <lineage>
        <taxon>Eukaryota</taxon>
        <taxon>Metamonada</taxon>
        <taxon>Parabasalia</taxon>
        <taxon>Tritrichomonadida</taxon>
        <taxon>Tritrichomonadidae</taxon>
        <taxon>Tritrichomonas</taxon>
    </lineage>
</organism>
<comment type="caution">
    <text evidence="1">The sequence shown here is derived from an EMBL/GenBank/DDBJ whole genome shotgun (WGS) entry which is preliminary data.</text>
</comment>
<reference evidence="1 2" key="1">
    <citation type="submission" date="2024-04" db="EMBL/GenBank/DDBJ databases">
        <title>Tritrichomonas musculus Genome.</title>
        <authorList>
            <person name="Alves-Ferreira E."/>
            <person name="Grigg M."/>
            <person name="Lorenzi H."/>
            <person name="Galac M."/>
        </authorList>
    </citation>
    <scope>NUCLEOTIDE SEQUENCE [LARGE SCALE GENOMIC DNA]</scope>
    <source>
        <strain evidence="1 2">EAF2021</strain>
    </source>
</reference>
<name>A0ABR2JDH0_9EUKA</name>
<dbReference type="Proteomes" id="UP001470230">
    <property type="component" value="Unassembled WGS sequence"/>
</dbReference>
<evidence type="ECO:0000313" key="1">
    <source>
        <dbReference type="EMBL" id="KAK8875553.1"/>
    </source>
</evidence>
<accession>A0ABR2JDH0</accession>
<dbReference type="EMBL" id="JAPFFF010000012">
    <property type="protein sequence ID" value="KAK8875553.1"/>
    <property type="molecule type" value="Genomic_DNA"/>
</dbReference>